<name>A0A0N9UYA0_SPHMC</name>
<dbReference type="InterPro" id="IPR001227">
    <property type="entry name" value="Ac_transferase_dom_sf"/>
</dbReference>
<feature type="active site" evidence="7">
    <location>
        <position position="94"/>
    </location>
</feature>
<protein>
    <recommendedName>
        <fullName evidence="2 6">Malonyl CoA-acyl carrier protein transacylase</fullName>
        <ecNumber evidence="1 6">2.3.1.39</ecNumber>
    </recommendedName>
</protein>
<dbReference type="InterPro" id="IPR014043">
    <property type="entry name" value="Acyl_transferase_dom"/>
</dbReference>
<reference evidence="9 10" key="1">
    <citation type="journal article" date="2015" name="Genome Announc.">
        <title>Complete Genome Sequence of Polypropylene Glycol- and Polyethylene Glycol-Degrading Sphingopyxis macrogoltabida Strain EY-1.</title>
        <authorList>
            <person name="Ohtsubo Y."/>
            <person name="Nagata Y."/>
            <person name="Numata M."/>
            <person name="Tsuchikane K."/>
            <person name="Hosoyama A."/>
            <person name="Yamazoe A."/>
            <person name="Tsuda M."/>
            <person name="Fujita N."/>
            <person name="Kawai F."/>
        </authorList>
    </citation>
    <scope>NUCLEOTIDE SEQUENCE [LARGE SCALE GENOMIC DNA]</scope>
    <source>
        <strain evidence="9 10">EY-1</strain>
    </source>
</reference>
<dbReference type="FunFam" id="3.30.70.250:FF:000001">
    <property type="entry name" value="Malonyl CoA-acyl carrier protein transacylase"/>
    <property type="match status" value="1"/>
</dbReference>
<dbReference type="PATRIC" id="fig|33050.5.peg.2622"/>
<comment type="similarity">
    <text evidence="6">Belongs to the fabD family.</text>
</comment>
<evidence type="ECO:0000256" key="3">
    <source>
        <dbReference type="ARBA" id="ARBA00022679"/>
    </source>
</evidence>
<dbReference type="KEGG" id="smag:AN936_12710"/>
<dbReference type="GO" id="GO:0004314">
    <property type="term" value="F:[acyl-carrier-protein] S-malonyltransferase activity"/>
    <property type="evidence" value="ECO:0007669"/>
    <property type="project" value="UniProtKB-EC"/>
</dbReference>
<evidence type="ECO:0000256" key="7">
    <source>
        <dbReference type="PIRSR" id="PIRSR000446-1"/>
    </source>
</evidence>
<dbReference type="EC" id="2.3.1.39" evidence="1 6"/>
<evidence type="ECO:0000259" key="8">
    <source>
        <dbReference type="SMART" id="SM00827"/>
    </source>
</evidence>
<dbReference type="EMBL" id="CP012700">
    <property type="protein sequence ID" value="ALH81197.1"/>
    <property type="molecule type" value="Genomic_DNA"/>
</dbReference>
<dbReference type="InterPro" id="IPR024925">
    <property type="entry name" value="Malonyl_CoA-ACP_transAc"/>
</dbReference>
<dbReference type="InterPro" id="IPR016035">
    <property type="entry name" value="Acyl_Trfase/lysoPLipase"/>
</dbReference>
<dbReference type="OrthoDB" id="9808564at2"/>
<comment type="catalytic activity">
    <reaction evidence="5 6">
        <text>holo-[ACP] + malonyl-CoA = malonyl-[ACP] + CoA</text>
        <dbReference type="Rhea" id="RHEA:41792"/>
        <dbReference type="Rhea" id="RHEA-COMP:9623"/>
        <dbReference type="Rhea" id="RHEA-COMP:9685"/>
        <dbReference type="ChEBI" id="CHEBI:57287"/>
        <dbReference type="ChEBI" id="CHEBI:57384"/>
        <dbReference type="ChEBI" id="CHEBI:64479"/>
        <dbReference type="ChEBI" id="CHEBI:78449"/>
        <dbReference type="EC" id="2.3.1.39"/>
    </reaction>
</comment>
<feature type="domain" description="Malonyl-CoA:ACP transacylase (MAT)" evidence="8">
    <location>
        <begin position="5"/>
        <end position="304"/>
    </location>
</feature>
<feature type="active site" evidence="7">
    <location>
        <position position="203"/>
    </location>
</feature>
<proteinExistence type="inferred from homology"/>
<dbReference type="NCBIfam" id="TIGR00128">
    <property type="entry name" value="fabD"/>
    <property type="match status" value="1"/>
</dbReference>
<dbReference type="GO" id="GO:0005829">
    <property type="term" value="C:cytosol"/>
    <property type="evidence" value="ECO:0007669"/>
    <property type="project" value="TreeGrafter"/>
</dbReference>
<dbReference type="RefSeq" id="WP_054588467.1">
    <property type="nucleotide sequence ID" value="NZ_CP012700.1"/>
</dbReference>
<dbReference type="SUPFAM" id="SSF52151">
    <property type="entry name" value="FabD/lysophospholipase-like"/>
    <property type="match status" value="1"/>
</dbReference>
<dbReference type="InterPro" id="IPR016036">
    <property type="entry name" value="Malonyl_transacylase_ACP-bd"/>
</dbReference>
<dbReference type="GO" id="GO:0006633">
    <property type="term" value="P:fatty acid biosynthetic process"/>
    <property type="evidence" value="ECO:0007669"/>
    <property type="project" value="TreeGrafter"/>
</dbReference>
<dbReference type="SUPFAM" id="SSF55048">
    <property type="entry name" value="Probable ACP-binding domain of malonyl-CoA ACP transacylase"/>
    <property type="match status" value="1"/>
</dbReference>
<dbReference type="Proteomes" id="UP000058074">
    <property type="component" value="Chromosome"/>
</dbReference>
<sequence length="312" mass="32148">MRAFIFPGQGSQAVGMGKALADASPVAREVFQEVDDALGQKLFLLMSEGPEDQLTLTENAQPAIMANAIATLRVLEKEGGVTLSGKADYVAGHSLGEYSALCAAGAFDLATTAQLLKTRGQAMQAAVPVGVGAMAALLGADIETAQKLADAAADGEVCTVANDNDPSQVVISGHKGAVERAVALVKDFGIKRGVLLPVSAPFHCPLMQAAADAMAEALDANPPASPLVPVVANVTASPVSDADAIRDLLVQQVTGRVRWRESVGAMEDIGVAQFVEFGGKVLSPMVKRSAAGEVETISVISMDDIEALLKTL</sequence>
<dbReference type="PANTHER" id="PTHR42681">
    <property type="entry name" value="MALONYL-COA-ACYL CARRIER PROTEIN TRANSACYLASE, MITOCHONDRIAL"/>
    <property type="match status" value="1"/>
</dbReference>
<evidence type="ECO:0000313" key="9">
    <source>
        <dbReference type="EMBL" id="ALH81197.1"/>
    </source>
</evidence>
<dbReference type="InterPro" id="IPR004410">
    <property type="entry name" value="Malonyl_CoA-ACP_transAc_FabD"/>
</dbReference>
<evidence type="ECO:0000256" key="1">
    <source>
        <dbReference type="ARBA" id="ARBA00013258"/>
    </source>
</evidence>
<evidence type="ECO:0000256" key="4">
    <source>
        <dbReference type="ARBA" id="ARBA00023315"/>
    </source>
</evidence>
<dbReference type="PIRSF" id="PIRSF000446">
    <property type="entry name" value="Mct"/>
    <property type="match status" value="1"/>
</dbReference>
<dbReference type="InterPro" id="IPR050858">
    <property type="entry name" value="Mal-CoA-ACP_Trans/PKS_FabD"/>
</dbReference>
<dbReference type="AlphaFoldDB" id="A0A0N9UYA0"/>
<dbReference type="Gene3D" id="3.30.70.250">
    <property type="entry name" value="Malonyl-CoA ACP transacylase, ACP-binding"/>
    <property type="match status" value="1"/>
</dbReference>
<gene>
    <name evidence="9" type="ORF">AN936_12710</name>
</gene>
<evidence type="ECO:0000256" key="2">
    <source>
        <dbReference type="ARBA" id="ARBA00018953"/>
    </source>
</evidence>
<dbReference type="Gene3D" id="3.40.366.10">
    <property type="entry name" value="Malonyl-Coenzyme A Acyl Carrier Protein, domain 2"/>
    <property type="match status" value="1"/>
</dbReference>
<keyword evidence="3 6" id="KW-0808">Transferase</keyword>
<dbReference type="Pfam" id="PF00698">
    <property type="entry name" value="Acyl_transf_1"/>
    <property type="match status" value="1"/>
</dbReference>
<dbReference type="PANTHER" id="PTHR42681:SF1">
    <property type="entry name" value="MALONYL-COA-ACYL CARRIER PROTEIN TRANSACYLASE, MITOCHONDRIAL"/>
    <property type="match status" value="1"/>
</dbReference>
<evidence type="ECO:0000313" key="10">
    <source>
        <dbReference type="Proteomes" id="UP000058074"/>
    </source>
</evidence>
<accession>A0A0N9UYA0</accession>
<organism evidence="9 10">
    <name type="scientific">Sphingopyxis macrogoltabida</name>
    <name type="common">Sphingomonas macrogoltabidus</name>
    <dbReference type="NCBI Taxonomy" id="33050"/>
    <lineage>
        <taxon>Bacteria</taxon>
        <taxon>Pseudomonadati</taxon>
        <taxon>Pseudomonadota</taxon>
        <taxon>Alphaproteobacteria</taxon>
        <taxon>Sphingomonadales</taxon>
        <taxon>Sphingomonadaceae</taxon>
        <taxon>Sphingopyxis</taxon>
    </lineage>
</organism>
<evidence type="ECO:0000256" key="5">
    <source>
        <dbReference type="ARBA" id="ARBA00048462"/>
    </source>
</evidence>
<keyword evidence="4 6" id="KW-0012">Acyltransferase</keyword>
<dbReference type="SMART" id="SM00827">
    <property type="entry name" value="PKS_AT"/>
    <property type="match status" value="1"/>
</dbReference>
<evidence type="ECO:0000256" key="6">
    <source>
        <dbReference type="PIRNR" id="PIRNR000446"/>
    </source>
</evidence>